<evidence type="ECO:0000256" key="2">
    <source>
        <dbReference type="ARBA" id="ARBA00022692"/>
    </source>
</evidence>
<dbReference type="PANTHER" id="PTHR24221:SF654">
    <property type="entry name" value="ATP-BINDING CASSETTE SUB-FAMILY B MEMBER 6"/>
    <property type="match status" value="1"/>
</dbReference>
<keyword evidence="4 13" id="KW-0067">ATP-binding</keyword>
<dbReference type="OrthoDB" id="9760358at2"/>
<evidence type="ECO:0000256" key="5">
    <source>
        <dbReference type="ARBA" id="ARBA00022927"/>
    </source>
</evidence>
<evidence type="ECO:0000259" key="11">
    <source>
        <dbReference type="PROSITE" id="PS50929"/>
    </source>
</evidence>
<feature type="domain" description="ABC transmembrane type-1" evidence="11">
    <location>
        <begin position="174"/>
        <end position="455"/>
    </location>
</feature>
<feature type="transmembrane region" description="Helical" evidence="9">
    <location>
        <begin position="172"/>
        <end position="198"/>
    </location>
</feature>
<dbReference type="Proteomes" id="UP000198379">
    <property type="component" value="Unassembled WGS sequence"/>
</dbReference>
<keyword evidence="5" id="KW-0813">Transport</keyword>
<keyword evidence="8" id="KW-0080">Bacteriocin transport</keyword>
<dbReference type="InterPro" id="IPR036640">
    <property type="entry name" value="ABC1_TM_sf"/>
</dbReference>
<evidence type="ECO:0000313" key="14">
    <source>
        <dbReference type="Proteomes" id="UP000198379"/>
    </source>
</evidence>
<feature type="transmembrane region" description="Helical" evidence="9">
    <location>
        <begin position="426"/>
        <end position="453"/>
    </location>
</feature>
<dbReference type="PROSITE" id="PS50929">
    <property type="entry name" value="ABC_TM1F"/>
    <property type="match status" value="1"/>
</dbReference>
<evidence type="ECO:0000256" key="8">
    <source>
        <dbReference type="ARBA" id="ARBA00043264"/>
    </source>
</evidence>
<evidence type="ECO:0000256" key="3">
    <source>
        <dbReference type="ARBA" id="ARBA00022741"/>
    </source>
</evidence>
<dbReference type="GO" id="GO:0005524">
    <property type="term" value="F:ATP binding"/>
    <property type="evidence" value="ECO:0007669"/>
    <property type="project" value="UniProtKB-KW"/>
</dbReference>
<dbReference type="Pfam" id="PF00664">
    <property type="entry name" value="ABC_membrane"/>
    <property type="match status" value="1"/>
</dbReference>
<keyword evidence="14" id="KW-1185">Reference proteome</keyword>
<dbReference type="SUPFAM" id="SSF52540">
    <property type="entry name" value="P-loop containing nucleoside triphosphate hydrolases"/>
    <property type="match status" value="1"/>
</dbReference>
<dbReference type="EMBL" id="FZNY01000002">
    <property type="protein sequence ID" value="SNR76807.1"/>
    <property type="molecule type" value="Genomic_DNA"/>
</dbReference>
<dbReference type="Pfam" id="PF00005">
    <property type="entry name" value="ABC_tran"/>
    <property type="match status" value="1"/>
</dbReference>
<dbReference type="SMART" id="SM00382">
    <property type="entry name" value="AAA"/>
    <property type="match status" value="1"/>
</dbReference>
<protein>
    <submittedName>
        <fullName evidence="13">ATP-binding cassette, subfamily B</fullName>
    </submittedName>
</protein>
<dbReference type="InterPro" id="IPR005074">
    <property type="entry name" value="Peptidase_C39"/>
</dbReference>
<dbReference type="PANTHER" id="PTHR24221">
    <property type="entry name" value="ATP-BINDING CASSETTE SUB-FAMILY B"/>
    <property type="match status" value="1"/>
</dbReference>
<dbReference type="InterPro" id="IPR003439">
    <property type="entry name" value="ABC_transporter-like_ATP-bd"/>
</dbReference>
<evidence type="ECO:0000256" key="9">
    <source>
        <dbReference type="SAM" id="Phobius"/>
    </source>
</evidence>
<feature type="transmembrane region" description="Helical" evidence="9">
    <location>
        <begin position="398"/>
        <end position="420"/>
    </location>
</feature>
<dbReference type="InterPro" id="IPR003593">
    <property type="entry name" value="AAA+_ATPase"/>
</dbReference>
<dbReference type="GO" id="GO:0140359">
    <property type="term" value="F:ABC-type transporter activity"/>
    <property type="evidence" value="ECO:0007669"/>
    <property type="project" value="InterPro"/>
</dbReference>
<dbReference type="RefSeq" id="WP_089371246.1">
    <property type="nucleotide sequence ID" value="NZ_BMEP01000001.1"/>
</dbReference>
<name>A0A238Z0C1_9FLAO</name>
<dbReference type="PROSITE" id="PS50990">
    <property type="entry name" value="PEPTIDASE_C39"/>
    <property type="match status" value="1"/>
</dbReference>
<dbReference type="Pfam" id="PF03412">
    <property type="entry name" value="Peptidase_C39"/>
    <property type="match status" value="1"/>
</dbReference>
<evidence type="ECO:0000259" key="12">
    <source>
        <dbReference type="PROSITE" id="PS50990"/>
    </source>
</evidence>
<dbReference type="GO" id="GO:0008233">
    <property type="term" value="F:peptidase activity"/>
    <property type="evidence" value="ECO:0007669"/>
    <property type="project" value="InterPro"/>
</dbReference>
<feature type="domain" description="Peptidase C39" evidence="12">
    <location>
        <begin position="20"/>
        <end position="143"/>
    </location>
</feature>
<dbReference type="InterPro" id="IPR027417">
    <property type="entry name" value="P-loop_NTPase"/>
</dbReference>
<dbReference type="InterPro" id="IPR039421">
    <property type="entry name" value="Type_1_exporter"/>
</dbReference>
<dbReference type="CDD" id="cd18570">
    <property type="entry name" value="ABC_6TM_PCAT1_LagD_like"/>
    <property type="match status" value="1"/>
</dbReference>
<keyword evidence="7 9" id="KW-0472">Membrane</keyword>
<evidence type="ECO:0000259" key="10">
    <source>
        <dbReference type="PROSITE" id="PS50893"/>
    </source>
</evidence>
<keyword evidence="3" id="KW-0547">Nucleotide-binding</keyword>
<feature type="transmembrane region" description="Helical" evidence="9">
    <location>
        <begin position="210"/>
        <end position="230"/>
    </location>
</feature>
<dbReference type="AlphaFoldDB" id="A0A238Z0C1"/>
<dbReference type="GO" id="GO:0034040">
    <property type="term" value="F:ATPase-coupled lipid transmembrane transporter activity"/>
    <property type="evidence" value="ECO:0007669"/>
    <property type="project" value="TreeGrafter"/>
</dbReference>
<evidence type="ECO:0000313" key="13">
    <source>
        <dbReference type="EMBL" id="SNR76807.1"/>
    </source>
</evidence>
<reference evidence="13 14" key="1">
    <citation type="submission" date="2017-06" db="EMBL/GenBank/DDBJ databases">
        <authorList>
            <person name="Kim H.J."/>
            <person name="Triplett B.A."/>
        </authorList>
    </citation>
    <scope>NUCLEOTIDE SEQUENCE [LARGE SCALE GENOMIC DNA]</scope>
    <source>
        <strain evidence="13 14">DSM 25597</strain>
    </source>
</reference>
<evidence type="ECO:0000256" key="6">
    <source>
        <dbReference type="ARBA" id="ARBA00022989"/>
    </source>
</evidence>
<organism evidence="13 14">
    <name type="scientific">Dokdonia pacifica</name>
    <dbReference type="NCBI Taxonomy" id="1627892"/>
    <lineage>
        <taxon>Bacteria</taxon>
        <taxon>Pseudomonadati</taxon>
        <taxon>Bacteroidota</taxon>
        <taxon>Flavobacteriia</taxon>
        <taxon>Flavobacteriales</taxon>
        <taxon>Flavobacteriaceae</taxon>
        <taxon>Dokdonia</taxon>
    </lineage>
</organism>
<keyword evidence="2 9" id="KW-0812">Transmembrane</keyword>
<dbReference type="GO" id="GO:0043213">
    <property type="term" value="P:bacteriocin transport"/>
    <property type="evidence" value="ECO:0007669"/>
    <property type="project" value="UniProtKB-KW"/>
</dbReference>
<feature type="domain" description="ABC transporter" evidence="10">
    <location>
        <begin position="486"/>
        <end position="721"/>
    </location>
</feature>
<dbReference type="SUPFAM" id="SSF90123">
    <property type="entry name" value="ABC transporter transmembrane region"/>
    <property type="match status" value="1"/>
</dbReference>
<keyword evidence="5" id="KW-0653">Protein transport</keyword>
<proteinExistence type="predicted"/>
<evidence type="ECO:0000256" key="7">
    <source>
        <dbReference type="ARBA" id="ARBA00023136"/>
    </source>
</evidence>
<dbReference type="Gene3D" id="3.40.50.300">
    <property type="entry name" value="P-loop containing nucleotide triphosphate hydrolases"/>
    <property type="match status" value="1"/>
</dbReference>
<feature type="transmembrane region" description="Helical" evidence="9">
    <location>
        <begin position="283"/>
        <end position="302"/>
    </location>
</feature>
<accession>A0A238Z0C1</accession>
<dbReference type="PROSITE" id="PS50893">
    <property type="entry name" value="ABC_TRANSPORTER_2"/>
    <property type="match status" value="1"/>
</dbReference>
<dbReference type="GO" id="GO:0005886">
    <property type="term" value="C:plasma membrane"/>
    <property type="evidence" value="ECO:0007669"/>
    <property type="project" value="UniProtKB-SubCell"/>
</dbReference>
<evidence type="ECO:0000256" key="1">
    <source>
        <dbReference type="ARBA" id="ARBA00004651"/>
    </source>
</evidence>
<dbReference type="GO" id="GO:0016887">
    <property type="term" value="F:ATP hydrolysis activity"/>
    <property type="evidence" value="ECO:0007669"/>
    <property type="project" value="InterPro"/>
</dbReference>
<sequence>MKFKSNHTLSKRIKKSFVLQLGQSDCGVACLSSIIRFYSEEESLQNLRDLSGTTITGTTLLGLLHALESLEYNVEAGTADIEFLTKLKNPIILHVVMNTNRQHYIVNYGFNGDHFIIGDPAYGIVKYSKEELDNIWVSKALLLIEPKKTETIKKKYLKRKWFLSLIKDDSKLIVFSFFLGIIVSLLGLIMAVFSQKLIDEILPSRNINKLVIAIILVTLLLTARALLIFMRDYFIISQFKNFNVRIIDRFYKELLYLPKSFFDNRKVGELVARLNDTQRIQKVISKLIGSTIINVLVTITSLSVVYYYSWQTGLIITFSLPVYYLIINRFNDKIIFAQKATMQGYAMSESNYINSIHGIATIKNNNKEEFFQAINRDIYSTYQDKVFDLSKINIKLNLLSGLLGTLFMIVVISYCANLVLSSSMAIGELVAILGIAGSLLTTVSDLALVFIPINEAQIAFNRMFELASLNNEKDGNDNFDGNHISLKIKELRFNYPGRTPLLQNINFSIDKGECLAIIGESGCGKSTLSQIFQKLYYYDNGMISVNGSFELSNISNRSWRKRVGVISQDITLFNGNVLDNILLGETDNKEKVESFCQEFGFNTFIEGLPNGYLTIVGEEGINLSSGQKQILALIRAIYKKPKFLILDEFTSAMDVKTESFVFNILSILKPNITILFITHRLNSIWTIADKVCVIENKKSVVSHSHQELLKLSSFYKDCWMASSI</sequence>
<dbReference type="InterPro" id="IPR011527">
    <property type="entry name" value="ABC1_TM_dom"/>
</dbReference>
<dbReference type="GO" id="GO:0006508">
    <property type="term" value="P:proteolysis"/>
    <property type="evidence" value="ECO:0007669"/>
    <property type="project" value="InterPro"/>
</dbReference>
<evidence type="ECO:0000256" key="4">
    <source>
        <dbReference type="ARBA" id="ARBA00022840"/>
    </source>
</evidence>
<keyword evidence="6 9" id="KW-1133">Transmembrane helix</keyword>
<comment type="subcellular location">
    <subcellularLocation>
        <location evidence="1">Cell membrane</location>
        <topology evidence="1">Multi-pass membrane protein</topology>
    </subcellularLocation>
</comment>
<gene>
    <name evidence="13" type="ORF">SAMN06265376_102508</name>
</gene>
<dbReference type="GO" id="GO:0015031">
    <property type="term" value="P:protein transport"/>
    <property type="evidence" value="ECO:0007669"/>
    <property type="project" value="UniProtKB-KW"/>
</dbReference>
<dbReference type="Gene3D" id="3.90.70.10">
    <property type="entry name" value="Cysteine proteinases"/>
    <property type="match status" value="1"/>
</dbReference>
<dbReference type="Gene3D" id="1.20.1560.10">
    <property type="entry name" value="ABC transporter type 1, transmembrane domain"/>
    <property type="match status" value="1"/>
</dbReference>
<feature type="transmembrane region" description="Helical" evidence="9">
    <location>
        <begin position="308"/>
        <end position="326"/>
    </location>
</feature>